<name>A0A0L0FKJ9_9EUKA</name>
<feature type="non-terminal residue" evidence="1">
    <location>
        <position position="53"/>
    </location>
</feature>
<dbReference type="EMBL" id="KQ242779">
    <property type="protein sequence ID" value="KNC77290.1"/>
    <property type="molecule type" value="Genomic_DNA"/>
</dbReference>
<dbReference type="Proteomes" id="UP000054560">
    <property type="component" value="Unassembled WGS sequence"/>
</dbReference>
<evidence type="ECO:0000313" key="2">
    <source>
        <dbReference type="Proteomes" id="UP000054560"/>
    </source>
</evidence>
<gene>
    <name evidence="1" type="ORF">SARC_10245</name>
</gene>
<accession>A0A0L0FKJ9</accession>
<protein>
    <submittedName>
        <fullName evidence="1">Uncharacterized protein</fullName>
    </submittedName>
</protein>
<dbReference type="AlphaFoldDB" id="A0A0L0FKJ9"/>
<sequence>MTATEQEKALLEKYDLTVLPSGELGTNNHKGFQMATCNPLAAQWIACYDGTGT</sequence>
<proteinExistence type="predicted"/>
<dbReference type="GeneID" id="25910749"/>
<dbReference type="RefSeq" id="XP_014151192.1">
    <property type="nucleotide sequence ID" value="XM_014295717.1"/>
</dbReference>
<reference evidence="1 2" key="1">
    <citation type="submission" date="2011-02" db="EMBL/GenBank/DDBJ databases">
        <title>The Genome Sequence of Sphaeroforma arctica JP610.</title>
        <authorList>
            <consortium name="The Broad Institute Genome Sequencing Platform"/>
            <person name="Russ C."/>
            <person name="Cuomo C."/>
            <person name="Young S.K."/>
            <person name="Zeng Q."/>
            <person name="Gargeya S."/>
            <person name="Alvarado L."/>
            <person name="Berlin A."/>
            <person name="Chapman S.B."/>
            <person name="Chen Z."/>
            <person name="Freedman E."/>
            <person name="Gellesch M."/>
            <person name="Goldberg J."/>
            <person name="Griggs A."/>
            <person name="Gujja S."/>
            <person name="Heilman E."/>
            <person name="Heiman D."/>
            <person name="Howarth C."/>
            <person name="Mehta T."/>
            <person name="Neiman D."/>
            <person name="Pearson M."/>
            <person name="Roberts A."/>
            <person name="Saif S."/>
            <person name="Shea T."/>
            <person name="Shenoy N."/>
            <person name="Sisk P."/>
            <person name="Stolte C."/>
            <person name="Sykes S."/>
            <person name="White J."/>
            <person name="Yandava C."/>
            <person name="Burger G."/>
            <person name="Gray M.W."/>
            <person name="Holland P.W.H."/>
            <person name="King N."/>
            <person name="Lang F.B.F."/>
            <person name="Roger A.J."/>
            <person name="Ruiz-Trillo I."/>
            <person name="Haas B."/>
            <person name="Nusbaum C."/>
            <person name="Birren B."/>
        </authorList>
    </citation>
    <scope>NUCLEOTIDE SEQUENCE [LARGE SCALE GENOMIC DNA]</scope>
    <source>
        <strain evidence="1 2">JP610</strain>
    </source>
</reference>
<organism evidence="1 2">
    <name type="scientific">Sphaeroforma arctica JP610</name>
    <dbReference type="NCBI Taxonomy" id="667725"/>
    <lineage>
        <taxon>Eukaryota</taxon>
        <taxon>Ichthyosporea</taxon>
        <taxon>Ichthyophonida</taxon>
        <taxon>Sphaeroforma</taxon>
    </lineage>
</organism>
<evidence type="ECO:0000313" key="1">
    <source>
        <dbReference type="EMBL" id="KNC77290.1"/>
    </source>
</evidence>
<keyword evidence="2" id="KW-1185">Reference proteome</keyword>